<evidence type="ECO:0000256" key="8">
    <source>
        <dbReference type="PROSITE-ProRule" id="PRU10141"/>
    </source>
</evidence>
<keyword evidence="3" id="KW-0808">Transferase</keyword>
<dbReference type="GO" id="GO:0005524">
    <property type="term" value="F:ATP binding"/>
    <property type="evidence" value="ECO:0007669"/>
    <property type="project" value="UniProtKB-UniRule"/>
</dbReference>
<dbReference type="Proteomes" id="UP000193642">
    <property type="component" value="Unassembled WGS sequence"/>
</dbReference>
<dbReference type="InterPro" id="IPR011009">
    <property type="entry name" value="Kinase-like_dom_sf"/>
</dbReference>
<feature type="domain" description="Protein kinase" evidence="10">
    <location>
        <begin position="1"/>
        <end position="225"/>
    </location>
</feature>
<dbReference type="InterPro" id="IPR000719">
    <property type="entry name" value="Prot_kinase_dom"/>
</dbReference>
<dbReference type="STRING" id="329046.A0A1Y2BS84"/>
<dbReference type="PROSITE" id="PS00108">
    <property type="entry name" value="PROTEIN_KINASE_ST"/>
    <property type="match status" value="1"/>
</dbReference>
<evidence type="ECO:0000256" key="2">
    <source>
        <dbReference type="ARBA" id="ARBA00022527"/>
    </source>
</evidence>
<dbReference type="OrthoDB" id="2158884at2759"/>
<dbReference type="EMBL" id="MCGO01000049">
    <property type="protein sequence ID" value="ORY37612.1"/>
    <property type="molecule type" value="Genomic_DNA"/>
</dbReference>
<dbReference type="PROSITE" id="PS00107">
    <property type="entry name" value="PROTEIN_KINASE_ATP"/>
    <property type="match status" value="1"/>
</dbReference>
<keyword evidence="12" id="KW-1185">Reference proteome</keyword>
<accession>A0A1Y2BS84</accession>
<keyword evidence="4 8" id="KW-0547">Nucleotide-binding</keyword>
<dbReference type="AlphaFoldDB" id="A0A1Y2BS84"/>
<dbReference type="FunFam" id="3.30.200.20:FF:000271">
    <property type="entry name" value="MAPK/MAK/MRK overlapping kinase"/>
    <property type="match status" value="1"/>
</dbReference>
<dbReference type="InterPro" id="IPR008271">
    <property type="entry name" value="Ser/Thr_kinase_AS"/>
</dbReference>
<gene>
    <name evidence="11" type="ORF">BCR33DRAFT_754667</name>
</gene>
<keyword evidence="7" id="KW-0539">Nucleus</keyword>
<name>A0A1Y2BS84_9FUNG</name>
<evidence type="ECO:0000256" key="6">
    <source>
        <dbReference type="ARBA" id="ARBA00022840"/>
    </source>
</evidence>
<evidence type="ECO:0000256" key="7">
    <source>
        <dbReference type="ARBA" id="ARBA00023242"/>
    </source>
</evidence>
<comment type="caution">
    <text evidence="11">The sequence shown here is derived from an EMBL/GenBank/DDBJ whole genome shotgun (WGS) entry which is preliminary data.</text>
</comment>
<evidence type="ECO:0000256" key="3">
    <source>
        <dbReference type="ARBA" id="ARBA00022679"/>
    </source>
</evidence>
<dbReference type="GO" id="GO:0004674">
    <property type="term" value="F:protein serine/threonine kinase activity"/>
    <property type="evidence" value="ECO:0007669"/>
    <property type="project" value="UniProtKB-KW"/>
</dbReference>
<dbReference type="SMART" id="SM00220">
    <property type="entry name" value="S_TKc"/>
    <property type="match status" value="1"/>
</dbReference>
<protein>
    <submittedName>
        <fullName evidence="11">Kinase-like protein</fullName>
    </submittedName>
</protein>
<evidence type="ECO:0000256" key="1">
    <source>
        <dbReference type="ARBA" id="ARBA00004123"/>
    </source>
</evidence>
<evidence type="ECO:0000313" key="12">
    <source>
        <dbReference type="Proteomes" id="UP000193642"/>
    </source>
</evidence>
<dbReference type="SUPFAM" id="SSF56112">
    <property type="entry name" value="Protein kinase-like (PK-like)"/>
    <property type="match status" value="1"/>
</dbReference>
<dbReference type="FunFam" id="1.10.510.10:FF:000624">
    <property type="entry name" value="Mitogen-activated protein kinase"/>
    <property type="match status" value="1"/>
</dbReference>
<dbReference type="Pfam" id="PF00069">
    <property type="entry name" value="Pkinase"/>
    <property type="match status" value="1"/>
</dbReference>
<keyword evidence="2 9" id="KW-0723">Serine/threonine-protein kinase</keyword>
<proteinExistence type="inferred from homology"/>
<dbReference type="Gene3D" id="3.30.200.20">
    <property type="entry name" value="Phosphorylase Kinase, domain 1"/>
    <property type="match status" value="1"/>
</dbReference>
<keyword evidence="5 11" id="KW-0418">Kinase</keyword>
<evidence type="ECO:0000256" key="4">
    <source>
        <dbReference type="ARBA" id="ARBA00022741"/>
    </source>
</evidence>
<dbReference type="Gene3D" id="1.10.510.10">
    <property type="entry name" value="Transferase(Phosphotransferase) domain 1"/>
    <property type="match status" value="1"/>
</dbReference>
<dbReference type="InterPro" id="IPR017441">
    <property type="entry name" value="Protein_kinase_ATP_BS"/>
</dbReference>
<dbReference type="GO" id="GO:0005634">
    <property type="term" value="C:nucleus"/>
    <property type="evidence" value="ECO:0007669"/>
    <property type="project" value="UniProtKB-SubCell"/>
</dbReference>
<organism evidence="11 12">
    <name type="scientific">Rhizoclosmatium globosum</name>
    <dbReference type="NCBI Taxonomy" id="329046"/>
    <lineage>
        <taxon>Eukaryota</taxon>
        <taxon>Fungi</taxon>
        <taxon>Fungi incertae sedis</taxon>
        <taxon>Chytridiomycota</taxon>
        <taxon>Chytridiomycota incertae sedis</taxon>
        <taxon>Chytridiomycetes</taxon>
        <taxon>Chytridiales</taxon>
        <taxon>Chytriomycetaceae</taxon>
        <taxon>Rhizoclosmatium</taxon>
    </lineage>
</organism>
<comment type="similarity">
    <text evidence="9">Belongs to the protein kinase superfamily.</text>
</comment>
<evidence type="ECO:0000256" key="9">
    <source>
        <dbReference type="RuleBase" id="RU000304"/>
    </source>
</evidence>
<reference evidence="11 12" key="1">
    <citation type="submission" date="2016-07" db="EMBL/GenBank/DDBJ databases">
        <title>Pervasive Adenine N6-methylation of Active Genes in Fungi.</title>
        <authorList>
            <consortium name="DOE Joint Genome Institute"/>
            <person name="Mondo S.J."/>
            <person name="Dannebaum R.O."/>
            <person name="Kuo R.C."/>
            <person name="Labutti K."/>
            <person name="Haridas S."/>
            <person name="Kuo A."/>
            <person name="Salamov A."/>
            <person name="Ahrendt S.R."/>
            <person name="Lipzen A."/>
            <person name="Sullivan W."/>
            <person name="Andreopoulos W.B."/>
            <person name="Clum A."/>
            <person name="Lindquist E."/>
            <person name="Daum C."/>
            <person name="Ramamoorthy G.K."/>
            <person name="Gryganskyi A."/>
            <person name="Culley D."/>
            <person name="Magnuson J.K."/>
            <person name="James T.Y."/>
            <person name="O'Malley M.A."/>
            <person name="Stajich J.E."/>
            <person name="Spatafora J.W."/>
            <person name="Visel A."/>
            <person name="Grigoriev I.V."/>
        </authorList>
    </citation>
    <scope>NUCLEOTIDE SEQUENCE [LARGE SCALE GENOMIC DNA]</scope>
    <source>
        <strain evidence="11 12">JEL800</strain>
    </source>
</reference>
<sequence>MCKLGEGTFSEVLKVKHKRTGQIYAMKRFRKHFNTYEEIEGLREIQALKRLNPHPHIVDLHDVVFEPRNGVLSLNFELMDCNLYELISRKNLLMTESKAKMYMHQICKGLEYIHSKGIFHRDIKPENILVKDFNIKIADFGSCRGIHSKQPYTEYIATRWYRPPECLLCDGIYTYKMDIWSAGCVLYEVISKQPLFPGSNELDQIHRIHNIMGTPSTKLLKQMLG</sequence>
<evidence type="ECO:0000256" key="5">
    <source>
        <dbReference type="ARBA" id="ARBA00022777"/>
    </source>
</evidence>
<dbReference type="PANTHER" id="PTHR24055">
    <property type="entry name" value="MITOGEN-ACTIVATED PROTEIN KINASE"/>
    <property type="match status" value="1"/>
</dbReference>
<keyword evidence="6 8" id="KW-0067">ATP-binding</keyword>
<evidence type="ECO:0000259" key="10">
    <source>
        <dbReference type="PROSITE" id="PS50011"/>
    </source>
</evidence>
<evidence type="ECO:0000313" key="11">
    <source>
        <dbReference type="EMBL" id="ORY37612.1"/>
    </source>
</evidence>
<comment type="subcellular location">
    <subcellularLocation>
        <location evidence="1">Nucleus</location>
    </subcellularLocation>
</comment>
<feature type="binding site" evidence="8">
    <location>
        <position position="27"/>
    </location>
    <ligand>
        <name>ATP</name>
        <dbReference type="ChEBI" id="CHEBI:30616"/>
    </ligand>
</feature>
<dbReference type="InterPro" id="IPR050117">
    <property type="entry name" value="MAPK"/>
</dbReference>
<dbReference type="PROSITE" id="PS50011">
    <property type="entry name" value="PROTEIN_KINASE_DOM"/>
    <property type="match status" value="1"/>
</dbReference>